<organism evidence="2">
    <name type="scientific">Chaetoceros debilis</name>
    <dbReference type="NCBI Taxonomy" id="122233"/>
    <lineage>
        <taxon>Eukaryota</taxon>
        <taxon>Sar</taxon>
        <taxon>Stramenopiles</taxon>
        <taxon>Ochrophyta</taxon>
        <taxon>Bacillariophyta</taxon>
        <taxon>Coscinodiscophyceae</taxon>
        <taxon>Chaetocerotophycidae</taxon>
        <taxon>Chaetocerotales</taxon>
        <taxon>Chaetocerotaceae</taxon>
        <taxon>Chaetoceros</taxon>
    </lineage>
</organism>
<feature type="compositionally biased region" description="Basic and acidic residues" evidence="1">
    <location>
        <begin position="93"/>
        <end position="115"/>
    </location>
</feature>
<feature type="compositionally biased region" description="Acidic residues" evidence="1">
    <location>
        <begin position="125"/>
        <end position="140"/>
    </location>
</feature>
<sequence length="761" mass="83660">MSSPEEIWSMRCQRELLALTEEGEKKDIGILPPFIEVQDTSLDIAKGHCTVSFAVTVEGVECGDREKVTVSADKIDSQLGEKEEDTLEAVSSEEEKAKDEDQKEKLSDEDKKNENESDVATDSSEVAEVDTEAEAEQNEDEEKFKVRVVITMVASLTRRHASFNASRSYPFFKPSAFVSSGASHLPSSTNIKDGDEIQIDCDWTPSLHLNDAALNIALKVKESIKRGEPCLKVVRKERDESIMDEVAADFSAGATKVASFFSDLKTKASAVAEELDHAVGNNNANSEGNREKTSMKRPNFKPKRFRKKDQNTEDVETKVVTDENVAIGDEINLAMNPWNAAVGLYPCNAIRRPEFVVQSMSVVNLKSTKVRDISEDYNVNDFMAKKALMRPQCDNYMGLHSGNVFEVAGAGLSGAGSMFRSFTKSAKSLVEESFLMLTDELILEIRCNKFSVANAIVSFAIPVSHLAKLKFRREESISLFFKQAPEDPIIYMCASSADAVKQIQSTLKRHGVKGKHTNATMVKAVQIAIQMIEDIKVMEVDLEESPSHEKVSVIMDLYRQAAEKFELAGDARHEEVMSHMRDFLAKPFVASILDGSFEVKQAASVNKSQDNEVEKETIVSEKIETGPVPVSVESGNKTALGPVPTKSISPEAPVGASKTEPISLAEVTEEAVVTDNLIAEDEGLQKAMQEAEDMIKDAHAGLEDLGLGDIEDDEDFAHDHDAFLISNIDSSKGGDVVTDTVSELEDMLKDADKELQELMGS</sequence>
<protein>
    <submittedName>
        <fullName evidence="2">Uncharacterized protein</fullName>
    </submittedName>
</protein>
<dbReference type="AlphaFoldDB" id="A0A7S3Q0L8"/>
<feature type="region of interest" description="Disordered" evidence="1">
    <location>
        <begin position="74"/>
        <end position="140"/>
    </location>
</feature>
<name>A0A7S3Q0L8_9STRA</name>
<dbReference type="EMBL" id="HBIO01008928">
    <property type="protein sequence ID" value="CAE0461995.1"/>
    <property type="molecule type" value="Transcribed_RNA"/>
</dbReference>
<gene>
    <name evidence="2" type="ORF">CDEB00056_LOCUS6836</name>
</gene>
<proteinExistence type="predicted"/>
<evidence type="ECO:0000256" key="1">
    <source>
        <dbReference type="SAM" id="MobiDB-lite"/>
    </source>
</evidence>
<reference evidence="2" key="1">
    <citation type="submission" date="2021-01" db="EMBL/GenBank/DDBJ databases">
        <authorList>
            <person name="Corre E."/>
            <person name="Pelletier E."/>
            <person name="Niang G."/>
            <person name="Scheremetjew M."/>
            <person name="Finn R."/>
            <person name="Kale V."/>
            <person name="Holt S."/>
            <person name="Cochrane G."/>
            <person name="Meng A."/>
            <person name="Brown T."/>
            <person name="Cohen L."/>
        </authorList>
    </citation>
    <scope>NUCLEOTIDE SEQUENCE</scope>
    <source>
        <strain evidence="2">MM31A-1</strain>
    </source>
</reference>
<accession>A0A7S3Q0L8</accession>
<feature type="region of interest" description="Disordered" evidence="1">
    <location>
        <begin position="629"/>
        <end position="657"/>
    </location>
</feature>
<evidence type="ECO:0000313" key="2">
    <source>
        <dbReference type="EMBL" id="CAE0461995.1"/>
    </source>
</evidence>